<keyword evidence="3" id="KW-1185">Reference proteome</keyword>
<sequence>MKTNKPQPDENGWERLFSKILPGNGVNVTNYMFYRDNVVKVITENGTFIMKGFESKYECKLQLELSEWFKQYEKPSIGPIGNFPSKKESIKYGEYHWVIMPFYEGRDLHYGNIDDVRYAAEAIVSFHEQGRVTSELHEQVSEYKLFEKWKKRLASFKERAQEVEWPKEIAPLLPEIIFWGDYALDEFNHKQYEKLFQSEKLDCQLCHGDVAPHNFLLPRNGEAMLIDYDLITAAPRVIDWLQFTNRILPFWKWRYEKIVPALPDECLQYFKKRWFLQALVFPTDLYREWNRAFSSSSPISVDQVTRFTLSDFAHRKNFIKKIINHLEQKQTG</sequence>
<dbReference type="RefSeq" id="WP_094252089.1">
    <property type="nucleotide sequence ID" value="NZ_JBHLXL010000001.1"/>
</dbReference>
<proteinExistence type="predicted"/>
<dbReference type="InterPro" id="IPR011009">
    <property type="entry name" value="Kinase-like_dom_sf"/>
</dbReference>
<reference evidence="2 3" key="1">
    <citation type="submission" date="2017-07" db="EMBL/GenBank/DDBJ databases">
        <title>Fictibacillus sp. nov. GDSW-R2A3 Genome sequencing and assembly.</title>
        <authorList>
            <person name="Mayilraj S."/>
        </authorList>
    </citation>
    <scope>NUCLEOTIDE SEQUENCE [LARGE SCALE GENOMIC DNA]</scope>
    <source>
        <strain evidence="2 3">GDSW-R2A3</strain>
    </source>
</reference>
<dbReference type="PANTHER" id="PTHR39179">
    <property type="entry name" value="SPORE COAT PROTEIN I"/>
    <property type="match status" value="1"/>
</dbReference>
<feature type="domain" description="Aminoglycoside phosphotransferase" evidence="1">
    <location>
        <begin position="37"/>
        <end position="239"/>
    </location>
</feature>
<evidence type="ECO:0000313" key="3">
    <source>
        <dbReference type="Proteomes" id="UP000215059"/>
    </source>
</evidence>
<dbReference type="GO" id="GO:0042601">
    <property type="term" value="C:endospore-forming forespore"/>
    <property type="evidence" value="ECO:0007669"/>
    <property type="project" value="TreeGrafter"/>
</dbReference>
<dbReference type="Gene3D" id="3.90.1200.10">
    <property type="match status" value="1"/>
</dbReference>
<protein>
    <recommendedName>
        <fullName evidence="1">Aminoglycoside phosphotransferase domain-containing protein</fullName>
    </recommendedName>
</protein>
<dbReference type="OrthoDB" id="2373610at2"/>
<name>A0A235F9Q0_9BACL</name>
<dbReference type="Proteomes" id="UP000215059">
    <property type="component" value="Unassembled WGS sequence"/>
</dbReference>
<evidence type="ECO:0000259" key="1">
    <source>
        <dbReference type="Pfam" id="PF01636"/>
    </source>
</evidence>
<comment type="caution">
    <text evidence="2">The sequence shown here is derived from an EMBL/GenBank/DDBJ whole genome shotgun (WGS) entry which is preliminary data.</text>
</comment>
<accession>A0A235F9Q0</accession>
<dbReference type="SUPFAM" id="SSF56112">
    <property type="entry name" value="Protein kinase-like (PK-like)"/>
    <property type="match status" value="1"/>
</dbReference>
<dbReference type="EMBL" id="NOII01000002">
    <property type="protein sequence ID" value="OYD58050.1"/>
    <property type="molecule type" value="Genomic_DNA"/>
</dbReference>
<dbReference type="InterPro" id="IPR002575">
    <property type="entry name" value="Aminoglycoside_PTrfase"/>
</dbReference>
<evidence type="ECO:0000313" key="2">
    <source>
        <dbReference type="EMBL" id="OYD58050.1"/>
    </source>
</evidence>
<dbReference type="AlphaFoldDB" id="A0A235F9Q0"/>
<dbReference type="PANTHER" id="PTHR39179:SF3">
    <property type="entry name" value="COTS-RELATED PROTEIN"/>
    <property type="match status" value="1"/>
</dbReference>
<dbReference type="InterPro" id="IPR047175">
    <property type="entry name" value="CotS-like"/>
</dbReference>
<dbReference type="Pfam" id="PF01636">
    <property type="entry name" value="APH"/>
    <property type="match status" value="1"/>
</dbReference>
<organism evidence="2 3">
    <name type="scientific">Fictibacillus aquaticus</name>
    <dbReference type="NCBI Taxonomy" id="2021314"/>
    <lineage>
        <taxon>Bacteria</taxon>
        <taxon>Bacillati</taxon>
        <taxon>Bacillota</taxon>
        <taxon>Bacilli</taxon>
        <taxon>Bacillales</taxon>
        <taxon>Fictibacillaceae</taxon>
        <taxon>Fictibacillus</taxon>
    </lineage>
</organism>
<gene>
    <name evidence="2" type="ORF">CGZ90_09195</name>
</gene>